<evidence type="ECO:0000256" key="9">
    <source>
        <dbReference type="RuleBase" id="RU363032"/>
    </source>
</evidence>
<evidence type="ECO:0000256" key="8">
    <source>
        <dbReference type="ARBA" id="ARBA00023136"/>
    </source>
</evidence>
<feature type="transmembrane region" description="Helical" evidence="9">
    <location>
        <begin position="136"/>
        <end position="155"/>
    </location>
</feature>
<dbReference type="Pfam" id="PF00528">
    <property type="entry name" value="BPD_transp_1"/>
    <property type="match status" value="1"/>
</dbReference>
<dbReference type="PANTHER" id="PTHR30614:SF21">
    <property type="entry name" value="AMINO ACID ABC TRANSPORTER PERMEASE"/>
    <property type="match status" value="1"/>
</dbReference>
<dbReference type="EMBL" id="VJOY01000006">
    <property type="protein sequence ID" value="TRX74841.1"/>
    <property type="molecule type" value="Genomic_DNA"/>
</dbReference>
<dbReference type="GO" id="GO:0022857">
    <property type="term" value="F:transmembrane transporter activity"/>
    <property type="evidence" value="ECO:0007669"/>
    <property type="project" value="InterPro"/>
</dbReference>
<evidence type="ECO:0000256" key="5">
    <source>
        <dbReference type="ARBA" id="ARBA00022692"/>
    </source>
</evidence>
<proteinExistence type="inferred from homology"/>
<evidence type="ECO:0000256" key="1">
    <source>
        <dbReference type="ARBA" id="ARBA00004429"/>
    </source>
</evidence>
<keyword evidence="3 9" id="KW-0813">Transport</keyword>
<evidence type="ECO:0000256" key="6">
    <source>
        <dbReference type="ARBA" id="ARBA00022970"/>
    </source>
</evidence>
<keyword evidence="6" id="KW-0029">Amino-acid transport</keyword>
<dbReference type="InterPro" id="IPR000515">
    <property type="entry name" value="MetI-like"/>
</dbReference>
<evidence type="ECO:0000256" key="2">
    <source>
        <dbReference type="ARBA" id="ARBA00010072"/>
    </source>
</evidence>
<comment type="caution">
    <text evidence="11">The sequence shown here is derived from an EMBL/GenBank/DDBJ whole genome shotgun (WGS) entry which is preliminary data.</text>
</comment>
<feature type="transmembrane region" description="Helical" evidence="9">
    <location>
        <begin position="60"/>
        <end position="88"/>
    </location>
</feature>
<accession>A0A553GZA9</accession>
<comment type="similarity">
    <text evidence="2">Belongs to the binding-protein-dependent transport system permease family. HisMQ subfamily.</text>
</comment>
<evidence type="ECO:0000259" key="10">
    <source>
        <dbReference type="PROSITE" id="PS50928"/>
    </source>
</evidence>
<dbReference type="PANTHER" id="PTHR30614">
    <property type="entry name" value="MEMBRANE COMPONENT OF AMINO ACID ABC TRANSPORTER"/>
    <property type="match status" value="1"/>
</dbReference>
<feature type="transmembrane region" description="Helical" evidence="9">
    <location>
        <begin position="109"/>
        <end position="130"/>
    </location>
</feature>
<dbReference type="SUPFAM" id="SSF161098">
    <property type="entry name" value="MetI-like"/>
    <property type="match status" value="1"/>
</dbReference>
<dbReference type="OrthoDB" id="9809799at2"/>
<name>A0A553GZA9_9PSED</name>
<dbReference type="CDD" id="cd06261">
    <property type="entry name" value="TM_PBP2"/>
    <property type="match status" value="1"/>
</dbReference>
<feature type="transmembrane region" description="Helical" evidence="9">
    <location>
        <begin position="236"/>
        <end position="260"/>
    </location>
</feature>
<evidence type="ECO:0000256" key="3">
    <source>
        <dbReference type="ARBA" id="ARBA00022448"/>
    </source>
</evidence>
<reference evidence="11 12" key="1">
    <citation type="submission" date="2019-07" db="EMBL/GenBank/DDBJ databases">
        <title>Pseudomonas mangiferae sp. nov., isolated from bark of mango tree in Thailand.</title>
        <authorList>
            <person name="Srisuk N."/>
            <person name="Anurat P."/>
        </authorList>
    </citation>
    <scope>NUCLEOTIDE SEQUENCE [LARGE SCALE GENOMIC DNA]</scope>
    <source>
        <strain evidence="11 12">DMKU_BBB3-04</strain>
    </source>
</reference>
<sequence>MSATLLFDHPGPRARRRVWLFNVIALVAAALLAAGCLYALHQRGQLAGELWRVVLDGDFLALIGDGLLATLKVAGLGMALSVLVGLALMAGLMSRRRWVRLPVRGWMEVFRGLPLLLMIFFVYLGAPALGFELSTFWSLVIGITLYNSAVLGEIFRAGVVSVHRGQREGGLAIGLTQAQVLRIVLLPQAVRRMLPVLVSQLVIILKETSLGFVIGYTELLREGRTAVEYLGGQYSIPVYTAMAVAYIALNLVLSGIAGWLERRLR</sequence>
<dbReference type="Gene3D" id="1.10.3720.10">
    <property type="entry name" value="MetI-like"/>
    <property type="match status" value="1"/>
</dbReference>
<dbReference type="Proteomes" id="UP000315235">
    <property type="component" value="Unassembled WGS sequence"/>
</dbReference>
<feature type="domain" description="ABC transmembrane type-1" evidence="10">
    <location>
        <begin position="67"/>
        <end position="257"/>
    </location>
</feature>
<feature type="transmembrane region" description="Helical" evidence="9">
    <location>
        <begin position="194"/>
        <end position="216"/>
    </location>
</feature>
<dbReference type="InterPro" id="IPR035906">
    <property type="entry name" value="MetI-like_sf"/>
</dbReference>
<keyword evidence="7 9" id="KW-1133">Transmembrane helix</keyword>
<comment type="subcellular location">
    <subcellularLocation>
        <location evidence="1">Cell inner membrane</location>
        <topology evidence="1">Multi-pass membrane protein</topology>
    </subcellularLocation>
    <subcellularLocation>
        <location evidence="9">Cell membrane</location>
        <topology evidence="9">Multi-pass membrane protein</topology>
    </subcellularLocation>
</comment>
<feature type="transmembrane region" description="Helical" evidence="9">
    <location>
        <begin position="20"/>
        <end position="40"/>
    </location>
</feature>
<organism evidence="11 12">
    <name type="scientific">Pseudomonas mangiferae</name>
    <dbReference type="NCBI Taxonomy" id="2593654"/>
    <lineage>
        <taxon>Bacteria</taxon>
        <taxon>Pseudomonadati</taxon>
        <taxon>Pseudomonadota</taxon>
        <taxon>Gammaproteobacteria</taxon>
        <taxon>Pseudomonadales</taxon>
        <taxon>Pseudomonadaceae</taxon>
        <taxon>Pseudomonas</taxon>
    </lineage>
</organism>
<evidence type="ECO:0000256" key="4">
    <source>
        <dbReference type="ARBA" id="ARBA00022475"/>
    </source>
</evidence>
<dbReference type="GO" id="GO:0006865">
    <property type="term" value="P:amino acid transport"/>
    <property type="evidence" value="ECO:0007669"/>
    <property type="project" value="UniProtKB-KW"/>
</dbReference>
<dbReference type="InterPro" id="IPR010065">
    <property type="entry name" value="AA_ABC_transptr_permease_3TM"/>
</dbReference>
<keyword evidence="12" id="KW-1185">Reference proteome</keyword>
<dbReference type="NCBIfam" id="TIGR01726">
    <property type="entry name" value="HEQRo_perm_3TM"/>
    <property type="match status" value="1"/>
</dbReference>
<protein>
    <submittedName>
        <fullName evidence="11">Amino acid ABC transporter permease</fullName>
    </submittedName>
</protein>
<evidence type="ECO:0000256" key="7">
    <source>
        <dbReference type="ARBA" id="ARBA00022989"/>
    </source>
</evidence>
<evidence type="ECO:0000313" key="12">
    <source>
        <dbReference type="Proteomes" id="UP000315235"/>
    </source>
</evidence>
<dbReference type="GO" id="GO:0043190">
    <property type="term" value="C:ATP-binding cassette (ABC) transporter complex"/>
    <property type="evidence" value="ECO:0007669"/>
    <property type="project" value="InterPro"/>
</dbReference>
<gene>
    <name evidence="11" type="ORF">FM069_09935</name>
</gene>
<keyword evidence="4" id="KW-1003">Cell membrane</keyword>
<dbReference type="AlphaFoldDB" id="A0A553GZA9"/>
<evidence type="ECO:0000313" key="11">
    <source>
        <dbReference type="EMBL" id="TRX74841.1"/>
    </source>
</evidence>
<dbReference type="PROSITE" id="PS50928">
    <property type="entry name" value="ABC_TM1"/>
    <property type="match status" value="1"/>
</dbReference>
<keyword evidence="5 9" id="KW-0812">Transmembrane</keyword>
<dbReference type="InterPro" id="IPR043429">
    <property type="entry name" value="ArtM/GltK/GlnP/TcyL/YhdX-like"/>
</dbReference>
<keyword evidence="8 9" id="KW-0472">Membrane</keyword>
<dbReference type="RefSeq" id="WP_143488143.1">
    <property type="nucleotide sequence ID" value="NZ_VJOY01000006.1"/>
</dbReference>